<dbReference type="EMBL" id="LUGG01000018">
    <property type="protein sequence ID" value="OBZ69144.1"/>
    <property type="molecule type" value="Genomic_DNA"/>
</dbReference>
<organism evidence="1 2">
    <name type="scientific">Grifola frondosa</name>
    <name type="common">Maitake</name>
    <name type="synonym">Polyporus frondosus</name>
    <dbReference type="NCBI Taxonomy" id="5627"/>
    <lineage>
        <taxon>Eukaryota</taxon>
        <taxon>Fungi</taxon>
        <taxon>Dikarya</taxon>
        <taxon>Basidiomycota</taxon>
        <taxon>Agaricomycotina</taxon>
        <taxon>Agaricomycetes</taxon>
        <taxon>Polyporales</taxon>
        <taxon>Grifolaceae</taxon>
        <taxon>Grifola</taxon>
    </lineage>
</organism>
<dbReference type="Proteomes" id="UP000092993">
    <property type="component" value="Unassembled WGS sequence"/>
</dbReference>
<proteinExistence type="predicted"/>
<gene>
    <name evidence="1" type="ORF">A0H81_10897</name>
</gene>
<evidence type="ECO:0000313" key="2">
    <source>
        <dbReference type="Proteomes" id="UP000092993"/>
    </source>
</evidence>
<evidence type="ECO:0000313" key="1">
    <source>
        <dbReference type="EMBL" id="OBZ69144.1"/>
    </source>
</evidence>
<dbReference type="OrthoDB" id="2804369at2759"/>
<name>A0A1C7M254_GRIFR</name>
<dbReference type="AlphaFoldDB" id="A0A1C7M254"/>
<accession>A0A1C7M254</accession>
<sequence>MHPSPSLATPTNVMDFGKEQMHIRVPSILPATVEGPEVEPRLDSHFDVCCMVGPLSQSDREKRSVPFDRLPFGLVPSPQRKPFQPPVVHFGWILEIDILLDYVERHNIHVEDTKYNFLPNGERLCDVDVPEAMGAALRHMAKRRGLQLPYTALRVATPIRIEEIPTVVVVSLYTNYTLGDIPSDFAIAAMAQELGIDVDTTPQWYFCCTSHYWRRCWN</sequence>
<comment type="caution">
    <text evidence="1">The sequence shown here is derived from an EMBL/GenBank/DDBJ whole genome shotgun (WGS) entry which is preliminary data.</text>
</comment>
<dbReference type="OMA" id="WILEIDI"/>
<protein>
    <submittedName>
        <fullName evidence="1">Uncharacterized protein</fullName>
    </submittedName>
</protein>
<reference evidence="1 2" key="1">
    <citation type="submission" date="2016-03" db="EMBL/GenBank/DDBJ databases">
        <title>Whole genome sequencing of Grifola frondosa 9006-11.</title>
        <authorList>
            <person name="Min B."/>
            <person name="Park H."/>
            <person name="Kim J.-G."/>
            <person name="Cho H."/>
            <person name="Oh Y.-L."/>
            <person name="Kong W.-S."/>
            <person name="Choi I.-G."/>
        </authorList>
    </citation>
    <scope>NUCLEOTIDE SEQUENCE [LARGE SCALE GENOMIC DNA]</scope>
    <source>
        <strain evidence="1 2">9006-11</strain>
    </source>
</reference>
<keyword evidence="2" id="KW-1185">Reference proteome</keyword>